<evidence type="ECO:0000256" key="3">
    <source>
        <dbReference type="ARBA" id="ARBA00023186"/>
    </source>
</evidence>
<dbReference type="CDD" id="cd03112">
    <property type="entry name" value="CobW-like"/>
    <property type="match status" value="1"/>
</dbReference>
<dbReference type="EMBL" id="JBGBPQ010000006">
    <property type="protein sequence ID" value="KAL1523486.1"/>
    <property type="molecule type" value="Genomic_DNA"/>
</dbReference>
<gene>
    <name evidence="9" type="ORF">AB1Y20_018424</name>
</gene>
<reference evidence="9 10" key="1">
    <citation type="journal article" date="2024" name="Science">
        <title>Giant polyketide synthase enzymes in the biosynthesis of giant marine polyether toxins.</title>
        <authorList>
            <person name="Fallon T.R."/>
            <person name="Shende V.V."/>
            <person name="Wierzbicki I.H."/>
            <person name="Pendleton A.L."/>
            <person name="Watervoot N.F."/>
            <person name="Auber R.P."/>
            <person name="Gonzalez D.J."/>
            <person name="Wisecaver J.H."/>
            <person name="Moore B.S."/>
        </authorList>
    </citation>
    <scope>NUCLEOTIDE SEQUENCE [LARGE SCALE GENOMIC DNA]</scope>
    <source>
        <strain evidence="9 10">12B1</strain>
    </source>
</reference>
<proteinExistence type="inferred from homology"/>
<dbReference type="Gene3D" id="3.30.1220.10">
    <property type="entry name" value="CobW-like, C-terminal domain"/>
    <property type="match status" value="1"/>
</dbReference>
<evidence type="ECO:0000259" key="8">
    <source>
        <dbReference type="SMART" id="SM00833"/>
    </source>
</evidence>
<comment type="similarity">
    <text evidence="4">Belongs to the SIMIBI class G3E GTPase family. ZNG1 subfamily.</text>
</comment>
<dbReference type="SMART" id="SM00833">
    <property type="entry name" value="CobW_C"/>
    <property type="match status" value="1"/>
</dbReference>
<dbReference type="InterPro" id="IPR027417">
    <property type="entry name" value="P-loop_NTPase"/>
</dbReference>
<dbReference type="InterPro" id="IPR003495">
    <property type="entry name" value="CobW/HypB/UreG_nucleotide-bd"/>
</dbReference>
<keyword evidence="10" id="KW-1185">Reference proteome</keyword>
<keyword evidence="7" id="KW-0732">Signal</keyword>
<comment type="caution">
    <text evidence="9">The sequence shown here is derived from an EMBL/GenBank/DDBJ whole genome shotgun (WGS) entry which is preliminary data.</text>
</comment>
<dbReference type="GO" id="GO:0016787">
    <property type="term" value="F:hydrolase activity"/>
    <property type="evidence" value="ECO:0007669"/>
    <property type="project" value="UniProtKB-KW"/>
</dbReference>
<evidence type="ECO:0000256" key="6">
    <source>
        <dbReference type="SAM" id="MobiDB-lite"/>
    </source>
</evidence>
<dbReference type="Gene3D" id="3.40.50.300">
    <property type="entry name" value="P-loop containing nucleotide triphosphate hydrolases"/>
    <property type="match status" value="1"/>
</dbReference>
<protein>
    <recommendedName>
        <fullName evidence="8">CobW C-terminal domain-containing protein</fullName>
    </recommendedName>
</protein>
<evidence type="ECO:0000313" key="10">
    <source>
        <dbReference type="Proteomes" id="UP001515480"/>
    </source>
</evidence>
<dbReference type="Pfam" id="PF02492">
    <property type="entry name" value="cobW"/>
    <property type="match status" value="1"/>
</dbReference>
<feature type="signal peptide" evidence="7">
    <location>
        <begin position="1"/>
        <end position="20"/>
    </location>
</feature>
<dbReference type="InterPro" id="IPR011629">
    <property type="entry name" value="CobW-like_C"/>
</dbReference>
<evidence type="ECO:0000256" key="7">
    <source>
        <dbReference type="SAM" id="SignalP"/>
    </source>
</evidence>
<comment type="catalytic activity">
    <reaction evidence="5">
        <text>GTP + H2O = GDP + phosphate + H(+)</text>
        <dbReference type="Rhea" id="RHEA:19669"/>
        <dbReference type="ChEBI" id="CHEBI:15377"/>
        <dbReference type="ChEBI" id="CHEBI:15378"/>
        <dbReference type="ChEBI" id="CHEBI:37565"/>
        <dbReference type="ChEBI" id="CHEBI:43474"/>
        <dbReference type="ChEBI" id="CHEBI:58189"/>
    </reaction>
    <physiologicalReaction direction="left-to-right" evidence="5">
        <dbReference type="Rhea" id="RHEA:19670"/>
    </physiologicalReaction>
</comment>
<dbReference type="Pfam" id="PF07683">
    <property type="entry name" value="CobW_C"/>
    <property type="match status" value="1"/>
</dbReference>
<dbReference type="AlphaFoldDB" id="A0AB34JRX7"/>
<evidence type="ECO:0000313" key="9">
    <source>
        <dbReference type="EMBL" id="KAL1523486.1"/>
    </source>
</evidence>
<evidence type="ECO:0000256" key="5">
    <source>
        <dbReference type="ARBA" id="ARBA00049117"/>
    </source>
</evidence>
<organism evidence="9 10">
    <name type="scientific">Prymnesium parvum</name>
    <name type="common">Toxic golden alga</name>
    <dbReference type="NCBI Taxonomy" id="97485"/>
    <lineage>
        <taxon>Eukaryota</taxon>
        <taxon>Haptista</taxon>
        <taxon>Haptophyta</taxon>
        <taxon>Prymnesiophyceae</taxon>
        <taxon>Prymnesiales</taxon>
        <taxon>Prymnesiaceae</taxon>
        <taxon>Prymnesium</taxon>
    </lineage>
</organism>
<evidence type="ECO:0000256" key="2">
    <source>
        <dbReference type="ARBA" id="ARBA00022801"/>
    </source>
</evidence>
<feature type="chain" id="PRO_5044296210" description="CobW C-terminal domain-containing protein" evidence="7">
    <location>
        <begin position="21"/>
        <end position="438"/>
    </location>
</feature>
<sequence>MWWALALLVVSFLLTNLLVGVLHRSRVRRIEEKSNRLCAAGGAPSKLPVTLITGFLGSGKTTLVNQLLRGEHGLRLLVIENELGSISIDHELIDASRQAAMPEGVVVLKNGCICCSGESPGSELERVLDKLLEMADVEGGSMPFDAILVETSGLADPSPIVQVLCRHEMIHSRYYLDAVITMIDAKHILRHLESSGPLAFTRRRPEAEKQLALADRVILNKVDLVTPEELELVAAAVRRVNRSALMVRTSNAKVQLDQILGQRAFSSARWEEALEGKLLVGDVVHAQHGSTGVTCVCLRAHTDLVLDRVQEWMQALIARKHDDLYRVKGVLAIVGEDRRFFLHGVHASQVLGHFDQSVFAPGSRESTLVLIGNRLDALQLEQDFAQLANSSAPPAPSSDKACDDCDENENLTASASEAQPVDAKSAEEAQLRRRPTAG</sequence>
<keyword evidence="1" id="KW-0547">Nucleotide-binding</keyword>
<evidence type="ECO:0000256" key="4">
    <source>
        <dbReference type="ARBA" id="ARBA00034320"/>
    </source>
</evidence>
<accession>A0AB34JRX7</accession>
<dbReference type="GO" id="GO:0000166">
    <property type="term" value="F:nucleotide binding"/>
    <property type="evidence" value="ECO:0007669"/>
    <property type="project" value="UniProtKB-KW"/>
</dbReference>
<keyword evidence="2" id="KW-0378">Hydrolase</keyword>
<dbReference type="InterPro" id="IPR051316">
    <property type="entry name" value="Zinc-reg_GTPase_activator"/>
</dbReference>
<evidence type="ECO:0000256" key="1">
    <source>
        <dbReference type="ARBA" id="ARBA00022741"/>
    </source>
</evidence>
<feature type="region of interest" description="Disordered" evidence="6">
    <location>
        <begin position="389"/>
        <end position="438"/>
    </location>
</feature>
<dbReference type="GO" id="GO:0005737">
    <property type="term" value="C:cytoplasm"/>
    <property type="evidence" value="ECO:0007669"/>
    <property type="project" value="TreeGrafter"/>
</dbReference>
<keyword evidence="3" id="KW-0143">Chaperone</keyword>
<dbReference type="PANTHER" id="PTHR13748:SF62">
    <property type="entry name" value="COBW DOMAIN-CONTAINING PROTEIN"/>
    <property type="match status" value="1"/>
</dbReference>
<dbReference type="PANTHER" id="PTHR13748">
    <property type="entry name" value="COBW-RELATED"/>
    <property type="match status" value="1"/>
</dbReference>
<dbReference type="Proteomes" id="UP001515480">
    <property type="component" value="Unassembled WGS sequence"/>
</dbReference>
<dbReference type="InterPro" id="IPR036627">
    <property type="entry name" value="CobW-likC_sf"/>
</dbReference>
<feature type="domain" description="CobW C-terminal" evidence="8">
    <location>
        <begin position="293"/>
        <end position="388"/>
    </location>
</feature>
<name>A0AB34JRX7_PRYPA</name>
<dbReference type="SUPFAM" id="SSF52540">
    <property type="entry name" value="P-loop containing nucleoside triphosphate hydrolases"/>
    <property type="match status" value="1"/>
</dbReference>
<dbReference type="SUPFAM" id="SSF90002">
    <property type="entry name" value="Hypothetical protein YjiA, C-terminal domain"/>
    <property type="match status" value="1"/>
</dbReference>